<dbReference type="HOGENOM" id="CLU_002706_15_0_1"/>
<dbReference type="Gene3D" id="1.25.40.10">
    <property type="entry name" value="Tetratricopeptide repeat domain"/>
    <property type="match status" value="6"/>
</dbReference>
<dbReference type="Pfam" id="PF13812">
    <property type="entry name" value="PPR_3"/>
    <property type="match status" value="1"/>
</dbReference>
<dbReference type="NCBIfam" id="TIGR00756">
    <property type="entry name" value="PPR"/>
    <property type="match status" value="7"/>
</dbReference>
<dbReference type="PANTHER" id="PTHR24015">
    <property type="entry name" value="OS07G0578800 PROTEIN-RELATED"/>
    <property type="match status" value="1"/>
</dbReference>
<dbReference type="eggNOG" id="KOG4197">
    <property type="taxonomic scope" value="Eukaryota"/>
</dbReference>
<feature type="repeat" description="PPR" evidence="3">
    <location>
        <begin position="263"/>
        <end position="297"/>
    </location>
</feature>
<dbReference type="AlphaFoldDB" id="D8T8S3"/>
<keyword evidence="1" id="KW-0677">Repeat</keyword>
<dbReference type="Proteomes" id="UP000001514">
    <property type="component" value="Unassembled WGS sequence"/>
</dbReference>
<keyword evidence="5" id="KW-1185">Reference proteome</keyword>
<dbReference type="GO" id="GO:0003723">
    <property type="term" value="F:RNA binding"/>
    <property type="evidence" value="ECO:0007669"/>
    <property type="project" value="InterPro"/>
</dbReference>
<evidence type="ECO:0000313" key="5">
    <source>
        <dbReference type="Proteomes" id="UP000001514"/>
    </source>
</evidence>
<dbReference type="FunCoup" id="D8T8S3">
    <property type="interactions" value="60"/>
</dbReference>
<dbReference type="InterPro" id="IPR046960">
    <property type="entry name" value="PPR_At4g14850-like_plant"/>
</dbReference>
<gene>
    <name evidence="4" type="ORF">SELMODRAFT_134551</name>
</gene>
<feature type="repeat" description="PPR" evidence="3">
    <location>
        <begin position="395"/>
        <end position="429"/>
    </location>
</feature>
<comment type="similarity">
    <text evidence="2">Belongs to the PPR family. PCMP-E subfamily.</text>
</comment>
<dbReference type="KEGG" id="smo:SELMODRAFT_134551"/>
<dbReference type="EMBL" id="GL377691">
    <property type="protein sequence ID" value="EFJ06975.1"/>
    <property type="molecule type" value="Genomic_DNA"/>
</dbReference>
<dbReference type="Pfam" id="PF13041">
    <property type="entry name" value="PPR_2"/>
    <property type="match status" value="5"/>
</dbReference>
<dbReference type="FunFam" id="1.25.40.10:FF:000158">
    <property type="entry name" value="pentatricopeptide repeat-containing protein At2g33680"/>
    <property type="match status" value="1"/>
</dbReference>
<organism evidence="5">
    <name type="scientific">Selaginella moellendorffii</name>
    <name type="common">Spikemoss</name>
    <dbReference type="NCBI Taxonomy" id="88036"/>
    <lineage>
        <taxon>Eukaryota</taxon>
        <taxon>Viridiplantae</taxon>
        <taxon>Streptophyta</taxon>
        <taxon>Embryophyta</taxon>
        <taxon>Tracheophyta</taxon>
        <taxon>Lycopodiopsida</taxon>
        <taxon>Selaginellales</taxon>
        <taxon>Selaginellaceae</taxon>
        <taxon>Selaginella</taxon>
    </lineage>
</organism>
<reference evidence="4 5" key="1">
    <citation type="journal article" date="2011" name="Science">
        <title>The Selaginella genome identifies genetic changes associated with the evolution of vascular plants.</title>
        <authorList>
            <person name="Banks J.A."/>
            <person name="Nishiyama T."/>
            <person name="Hasebe M."/>
            <person name="Bowman J.L."/>
            <person name="Gribskov M."/>
            <person name="dePamphilis C."/>
            <person name="Albert V.A."/>
            <person name="Aono N."/>
            <person name="Aoyama T."/>
            <person name="Ambrose B.A."/>
            <person name="Ashton N.W."/>
            <person name="Axtell M.J."/>
            <person name="Barker E."/>
            <person name="Barker M.S."/>
            <person name="Bennetzen J.L."/>
            <person name="Bonawitz N.D."/>
            <person name="Chapple C."/>
            <person name="Cheng C."/>
            <person name="Correa L.G."/>
            <person name="Dacre M."/>
            <person name="DeBarry J."/>
            <person name="Dreyer I."/>
            <person name="Elias M."/>
            <person name="Engstrom E.M."/>
            <person name="Estelle M."/>
            <person name="Feng L."/>
            <person name="Finet C."/>
            <person name="Floyd S.K."/>
            <person name="Frommer W.B."/>
            <person name="Fujita T."/>
            <person name="Gramzow L."/>
            <person name="Gutensohn M."/>
            <person name="Harholt J."/>
            <person name="Hattori M."/>
            <person name="Heyl A."/>
            <person name="Hirai T."/>
            <person name="Hiwatashi Y."/>
            <person name="Ishikawa M."/>
            <person name="Iwata M."/>
            <person name="Karol K.G."/>
            <person name="Koehler B."/>
            <person name="Kolukisaoglu U."/>
            <person name="Kubo M."/>
            <person name="Kurata T."/>
            <person name="Lalonde S."/>
            <person name="Li K."/>
            <person name="Li Y."/>
            <person name="Litt A."/>
            <person name="Lyons E."/>
            <person name="Manning G."/>
            <person name="Maruyama T."/>
            <person name="Michael T.P."/>
            <person name="Mikami K."/>
            <person name="Miyazaki S."/>
            <person name="Morinaga S."/>
            <person name="Murata T."/>
            <person name="Mueller-Roeber B."/>
            <person name="Nelson D.R."/>
            <person name="Obara M."/>
            <person name="Oguri Y."/>
            <person name="Olmstead R.G."/>
            <person name="Onodera N."/>
            <person name="Petersen B.L."/>
            <person name="Pils B."/>
            <person name="Prigge M."/>
            <person name="Rensing S.A."/>
            <person name="Riano-Pachon D.M."/>
            <person name="Roberts A.W."/>
            <person name="Sato Y."/>
            <person name="Scheller H.V."/>
            <person name="Schulz B."/>
            <person name="Schulz C."/>
            <person name="Shakirov E.V."/>
            <person name="Shibagaki N."/>
            <person name="Shinohara N."/>
            <person name="Shippen D.E."/>
            <person name="Soerensen I."/>
            <person name="Sotooka R."/>
            <person name="Sugimoto N."/>
            <person name="Sugita M."/>
            <person name="Sumikawa N."/>
            <person name="Tanurdzic M."/>
            <person name="Theissen G."/>
            <person name="Ulvskov P."/>
            <person name="Wakazuki S."/>
            <person name="Weng J.K."/>
            <person name="Willats W.W."/>
            <person name="Wipf D."/>
            <person name="Wolf P.G."/>
            <person name="Yang L."/>
            <person name="Zimmer A.D."/>
            <person name="Zhu Q."/>
            <person name="Mitros T."/>
            <person name="Hellsten U."/>
            <person name="Loque D."/>
            <person name="Otillar R."/>
            <person name="Salamov A."/>
            <person name="Schmutz J."/>
            <person name="Shapiro H."/>
            <person name="Lindquist E."/>
            <person name="Lucas S."/>
            <person name="Rokhsar D."/>
            <person name="Grigoriev I.V."/>
        </authorList>
    </citation>
    <scope>NUCLEOTIDE SEQUENCE [LARGE SCALE GENOMIC DNA]</scope>
</reference>
<feature type="repeat" description="PPR" evidence="3">
    <location>
        <begin position="499"/>
        <end position="533"/>
    </location>
</feature>
<dbReference type="FunFam" id="1.25.40.10:FF:000073">
    <property type="entry name" value="Pentatricopeptide repeat-containing protein chloroplastic"/>
    <property type="match status" value="1"/>
</dbReference>
<feature type="repeat" description="PPR" evidence="3">
    <location>
        <begin position="806"/>
        <end position="840"/>
    </location>
</feature>
<feature type="repeat" description="PPR" evidence="3">
    <location>
        <begin position="604"/>
        <end position="638"/>
    </location>
</feature>
<dbReference type="FunFam" id="1.25.40.10:FF:000381">
    <property type="entry name" value="Pentatricopeptide repeat-containing protein"/>
    <property type="match status" value="2"/>
</dbReference>
<sequence>MALFPATSGILELEQAVEDLEQHQRDANPSTYALMLDWCVRLGALEAGKRIHRHSVECGMGKNRFVENLLINMYGKCGALEEARKILDRMEDSNVFSWTIMLAAYAQNGHLDDALECFWKMELEGVRANRVTIISALGCCKSFSRGQWFHSRIKQEGFLPDDVMIQNALVSLYGRCCEVDQARSVFDEICNKDLVSWTAMISAFVQNGHPDRAMVCFWSMQADGVKPCRVTFITILEAVMETRDARVCEEIHLQIIETGLEKDDKLLNLLVRSYGKCGDMEKMKESFEKLDEKNVVSWSGTIAAFSQNGYFWEAIRQLQKMDLEGVQANEVTFVSILDASVWEEIEEGEFLRSRIIESGYGSNVAVCNSLVNMYGKCHSLGNAKEVFWSMEERKNEISWSSLVAAYAQNNQATEAMKLFQHMDLEGLKPDRVTLISVLDACGDLRASKQSSQIHARVLEAGLERDVVVANALTALLNMYARCHSLEDARKVFAGMCRKDAICWNSLLAAYAQSGSGKEALQIFREMDLEGCKSMKPNDVTFVSTIDACANSMDLASGIVFHRRAAEVGMDSNVVVANSLIKMYGKCKRLEEAMSVFNRILGIRDLVSWNALISAFAQNGDGRRALETYWAMIREGVRPDRITFISVLDACATLGSIAEGREIHRQASEGGFESVDAVLGTLVNMYGRCGNAMEAELAFGKLQQRDAIAWNAVAAAITQTGDQRRALGILRGMDNEGVKPDNVTFITLLDTCADCNALVEGKIFHARAMELGFGFDIILGNALLNMYGKCGSLREANRVFAAMPVRNSVSWNTLIVAYAQNGHVKLAIGLFRDMDLEGIVPNQVSFLSIFFACSHAGMLEEGSKYFQYMVADHGLVPTPEHYGCFVDLLGRTGRLADAEELVTGMAEDARSLDWLILLGSSTLQENVEQAKRAVQHAVKLGSKQYWNF</sequence>
<dbReference type="Gramene" id="EFJ06975">
    <property type="protein sequence ID" value="EFJ06975"/>
    <property type="gene ID" value="SELMODRAFT_134551"/>
</dbReference>
<evidence type="ECO:0000256" key="1">
    <source>
        <dbReference type="ARBA" id="ARBA00022737"/>
    </source>
</evidence>
<dbReference type="PROSITE" id="PS51375">
    <property type="entry name" value="PPR"/>
    <property type="match status" value="9"/>
</dbReference>
<dbReference type="FunFam" id="1.25.40.10:FF:000031">
    <property type="entry name" value="Pentatricopeptide repeat-containing protein mitochondrial"/>
    <property type="match status" value="1"/>
</dbReference>
<dbReference type="GO" id="GO:0005739">
    <property type="term" value="C:mitochondrion"/>
    <property type="evidence" value="ECO:0007669"/>
    <property type="project" value="UniProtKB-ARBA"/>
</dbReference>
<dbReference type="STRING" id="88036.D8T8S3"/>
<protein>
    <recommendedName>
        <fullName evidence="6">Pentacotripeptide-repeat region of PRORP domain-containing protein</fullName>
    </recommendedName>
</protein>
<proteinExistence type="inferred from homology"/>
<evidence type="ECO:0000256" key="2">
    <source>
        <dbReference type="ARBA" id="ARBA00061659"/>
    </source>
</evidence>
<feature type="repeat" description="PPR" evidence="3">
    <location>
        <begin position="705"/>
        <end position="739"/>
    </location>
</feature>
<evidence type="ECO:0000313" key="4">
    <source>
        <dbReference type="EMBL" id="EFJ06975.1"/>
    </source>
</evidence>
<feature type="repeat" description="PPR" evidence="3">
    <location>
        <begin position="193"/>
        <end position="227"/>
    </location>
</feature>
<feature type="repeat" description="PPR" evidence="3">
    <location>
        <begin position="63"/>
        <end position="93"/>
    </location>
</feature>
<dbReference type="Pfam" id="PF01535">
    <property type="entry name" value="PPR"/>
    <property type="match status" value="8"/>
</dbReference>
<dbReference type="InterPro" id="IPR002885">
    <property type="entry name" value="PPR_rpt"/>
</dbReference>
<dbReference type="FunFam" id="1.25.40.10:FF:000205">
    <property type="entry name" value="Pentatricopeptide repeat-containing protein, mitochondrial"/>
    <property type="match status" value="1"/>
</dbReference>
<feature type="repeat" description="PPR" evidence="3">
    <location>
        <begin position="94"/>
        <end position="128"/>
    </location>
</feature>
<evidence type="ECO:0000256" key="3">
    <source>
        <dbReference type="PROSITE-ProRule" id="PRU00708"/>
    </source>
</evidence>
<evidence type="ECO:0008006" key="6">
    <source>
        <dbReference type="Google" id="ProtNLM"/>
    </source>
</evidence>
<dbReference type="GO" id="GO:0009451">
    <property type="term" value="P:RNA modification"/>
    <property type="evidence" value="ECO:0007669"/>
    <property type="project" value="InterPro"/>
</dbReference>
<dbReference type="PANTHER" id="PTHR24015:SF548">
    <property type="entry name" value="OS08G0340900 PROTEIN"/>
    <property type="match status" value="1"/>
</dbReference>
<dbReference type="InterPro" id="IPR011990">
    <property type="entry name" value="TPR-like_helical_dom_sf"/>
</dbReference>
<dbReference type="InParanoid" id="D8T8S3"/>
<accession>D8T8S3</accession>
<dbReference type="GO" id="GO:0048731">
    <property type="term" value="P:system development"/>
    <property type="evidence" value="ECO:0007669"/>
    <property type="project" value="UniProtKB-ARBA"/>
</dbReference>
<name>D8T8S3_SELML</name>